<feature type="region of interest" description="Disordered" evidence="1">
    <location>
        <begin position="128"/>
        <end position="151"/>
    </location>
</feature>
<keyword evidence="3" id="KW-1185">Reference proteome</keyword>
<name>L7FL21_ENTIV</name>
<feature type="compositionally biased region" description="Basic and acidic residues" evidence="1">
    <location>
        <begin position="14"/>
        <end position="51"/>
    </location>
</feature>
<dbReference type="Proteomes" id="UP000014680">
    <property type="component" value="Unassembled WGS sequence"/>
</dbReference>
<sequence>MLNARIVEIQTQPDEERQKSGNADAVRKANSQKELEKERAMKQEADKETQKLRVKVTDSKAKLVDAGATGASIAKLKAKYETELEGIEMEKKKAQNAAAKAKKQAKQYTRKVEEAERKLVEFERKESTFNTQIGKTQADLKKHNNQSETAN</sequence>
<dbReference type="RefSeq" id="XP_004185385.1">
    <property type="nucleotide sequence ID" value="XM_004185337.1"/>
</dbReference>
<dbReference type="GeneID" id="14885016"/>
<dbReference type="VEuPathDB" id="AmoebaDB:EIN_237060"/>
<accession>L7FL21</accession>
<proteinExistence type="predicted"/>
<dbReference type="EMBL" id="KB207020">
    <property type="protein sequence ID" value="ELP86039.1"/>
    <property type="molecule type" value="Genomic_DNA"/>
</dbReference>
<evidence type="ECO:0000313" key="2">
    <source>
        <dbReference type="EMBL" id="ELP86039.1"/>
    </source>
</evidence>
<dbReference type="AlphaFoldDB" id="L7FL21"/>
<reference evidence="2 3" key="1">
    <citation type="submission" date="2012-10" db="EMBL/GenBank/DDBJ databases">
        <authorList>
            <person name="Zafar N."/>
            <person name="Inman J."/>
            <person name="Hall N."/>
            <person name="Lorenzi H."/>
            <person name="Caler E."/>
        </authorList>
    </citation>
    <scope>NUCLEOTIDE SEQUENCE [LARGE SCALE GENOMIC DNA]</scope>
    <source>
        <strain evidence="2 3">IP1</strain>
    </source>
</reference>
<evidence type="ECO:0000313" key="3">
    <source>
        <dbReference type="Proteomes" id="UP000014680"/>
    </source>
</evidence>
<gene>
    <name evidence="2" type="ORF">EIN_237060</name>
</gene>
<feature type="region of interest" description="Disordered" evidence="1">
    <location>
        <begin position="1"/>
        <end position="51"/>
    </location>
</feature>
<organism evidence="2 3">
    <name type="scientific">Entamoeba invadens IP1</name>
    <dbReference type="NCBI Taxonomy" id="370355"/>
    <lineage>
        <taxon>Eukaryota</taxon>
        <taxon>Amoebozoa</taxon>
        <taxon>Evosea</taxon>
        <taxon>Archamoebae</taxon>
        <taxon>Mastigamoebida</taxon>
        <taxon>Entamoebidae</taxon>
        <taxon>Entamoeba</taxon>
    </lineage>
</organism>
<protein>
    <submittedName>
        <fullName evidence="2">Uncharacterized protein</fullName>
    </submittedName>
</protein>
<evidence type="ECO:0000256" key="1">
    <source>
        <dbReference type="SAM" id="MobiDB-lite"/>
    </source>
</evidence>
<dbReference type="KEGG" id="eiv:EIN_237060"/>